<gene>
    <name evidence="2" type="ORF">LY90DRAFT_677409</name>
</gene>
<protein>
    <submittedName>
        <fullName evidence="2">Uncharacterized protein</fullName>
    </submittedName>
</protein>
<evidence type="ECO:0000256" key="1">
    <source>
        <dbReference type="SAM" id="MobiDB-lite"/>
    </source>
</evidence>
<feature type="compositionally biased region" description="Basic and acidic residues" evidence="1">
    <location>
        <begin position="247"/>
        <end position="259"/>
    </location>
</feature>
<keyword evidence="3" id="KW-1185">Reference proteome</keyword>
<dbReference type="Proteomes" id="UP000193920">
    <property type="component" value="Unassembled WGS sequence"/>
</dbReference>
<organism evidence="2 3">
    <name type="scientific">Neocallimastix californiae</name>
    <dbReference type="NCBI Taxonomy" id="1754190"/>
    <lineage>
        <taxon>Eukaryota</taxon>
        <taxon>Fungi</taxon>
        <taxon>Fungi incertae sedis</taxon>
        <taxon>Chytridiomycota</taxon>
        <taxon>Chytridiomycota incertae sedis</taxon>
        <taxon>Neocallimastigomycetes</taxon>
        <taxon>Neocallimastigales</taxon>
        <taxon>Neocallimastigaceae</taxon>
        <taxon>Neocallimastix</taxon>
    </lineage>
</organism>
<evidence type="ECO:0000313" key="3">
    <source>
        <dbReference type="Proteomes" id="UP000193920"/>
    </source>
</evidence>
<sequence length="259" mass="30485">MRNSFDTHVNDIDIIRYFTTNQNNSNIKLVDGNNKLDLLTFFNINMDISDYDNNLRNFKSAIQSGNGFTAQNTNNINLKSDVISIFDKVSKLYDNNHKLHFIVYYTGFRSNNNSGPSLQGLQSKELEDKFLKLYEMSMVYYLENFDTYYDENKKRLVYKTKPMDTIKNSNALRNLIKAYNLNENNEIEYFDNSNIHYSSDSYLDDKSKSFILDVNSSELEKIDINNNEEISKVMSKYWEESDENSNNEDKNKNNEIYKI</sequence>
<reference evidence="2 3" key="1">
    <citation type="submission" date="2016-08" db="EMBL/GenBank/DDBJ databases">
        <title>A Parts List for Fungal Cellulosomes Revealed by Comparative Genomics.</title>
        <authorList>
            <consortium name="DOE Joint Genome Institute"/>
            <person name="Haitjema C.H."/>
            <person name="Gilmore S.P."/>
            <person name="Henske J.K."/>
            <person name="Solomon K.V."/>
            <person name="De Groot R."/>
            <person name="Kuo A."/>
            <person name="Mondo S.J."/>
            <person name="Salamov A.A."/>
            <person name="Labutti K."/>
            <person name="Zhao Z."/>
            <person name="Chiniquy J."/>
            <person name="Barry K."/>
            <person name="Brewer H.M."/>
            <person name="Purvine S.O."/>
            <person name="Wright A.T."/>
            <person name="Boxma B."/>
            <person name="Van Alen T."/>
            <person name="Hackstein J.H."/>
            <person name="Baker S.E."/>
            <person name="Grigoriev I.V."/>
            <person name="O'Malley M.A."/>
        </authorList>
    </citation>
    <scope>NUCLEOTIDE SEQUENCE [LARGE SCALE GENOMIC DNA]</scope>
    <source>
        <strain evidence="2 3">G1</strain>
    </source>
</reference>
<evidence type="ECO:0000313" key="2">
    <source>
        <dbReference type="EMBL" id="ORY16657.1"/>
    </source>
</evidence>
<name>A0A1Y2A2X4_9FUNG</name>
<proteinExistence type="predicted"/>
<feature type="region of interest" description="Disordered" evidence="1">
    <location>
        <begin position="238"/>
        <end position="259"/>
    </location>
</feature>
<dbReference type="AlphaFoldDB" id="A0A1Y2A2X4"/>
<accession>A0A1Y2A2X4</accession>
<comment type="caution">
    <text evidence="2">The sequence shown here is derived from an EMBL/GenBank/DDBJ whole genome shotgun (WGS) entry which is preliminary data.</text>
</comment>
<dbReference type="EMBL" id="MCOG01000331">
    <property type="protein sequence ID" value="ORY16657.1"/>
    <property type="molecule type" value="Genomic_DNA"/>
</dbReference>